<dbReference type="KEGG" id="bdw:94337317"/>
<comment type="caution">
    <text evidence="1">The sequence shown here is derived from an EMBL/GenBank/DDBJ whole genome shotgun (WGS) entry which is preliminary data.</text>
</comment>
<dbReference type="SUPFAM" id="SSF53254">
    <property type="entry name" value="Phosphoglycerate mutase-like"/>
    <property type="match status" value="1"/>
</dbReference>
<dbReference type="GO" id="GO:0016791">
    <property type="term" value="F:phosphatase activity"/>
    <property type="evidence" value="ECO:0007669"/>
    <property type="project" value="TreeGrafter"/>
</dbReference>
<dbReference type="PANTHER" id="PTHR48100:SF33">
    <property type="entry name" value="PEPTIDASE S54 RHOMBOID DOMAIN-CONTAINING PROTEIN"/>
    <property type="match status" value="1"/>
</dbReference>
<dbReference type="RefSeq" id="XP_067802187.1">
    <property type="nucleotide sequence ID" value="XM_067948036.1"/>
</dbReference>
<dbReference type="InterPro" id="IPR013078">
    <property type="entry name" value="His_Pase_superF_clade-1"/>
</dbReference>
<accession>A0AAD9PI90</accession>
<dbReference type="GeneID" id="94337317"/>
<name>A0AAD9PI90_9APIC</name>
<dbReference type="InterPro" id="IPR050275">
    <property type="entry name" value="PGM_Phosphatase"/>
</dbReference>
<dbReference type="CDD" id="cd07067">
    <property type="entry name" value="HP_PGM_like"/>
    <property type="match status" value="1"/>
</dbReference>
<evidence type="ECO:0000313" key="1">
    <source>
        <dbReference type="EMBL" id="KAK2195344.1"/>
    </source>
</evidence>
<gene>
    <name evidence="1" type="ORF">BdWA1_003020</name>
</gene>
<dbReference type="Gene3D" id="3.40.50.1240">
    <property type="entry name" value="Phosphoglycerate mutase-like"/>
    <property type="match status" value="1"/>
</dbReference>
<organism evidence="1 2">
    <name type="scientific">Babesia duncani</name>
    <dbReference type="NCBI Taxonomy" id="323732"/>
    <lineage>
        <taxon>Eukaryota</taxon>
        <taxon>Sar</taxon>
        <taxon>Alveolata</taxon>
        <taxon>Apicomplexa</taxon>
        <taxon>Aconoidasida</taxon>
        <taxon>Piroplasmida</taxon>
        <taxon>Babesiidae</taxon>
        <taxon>Babesia</taxon>
    </lineage>
</organism>
<protein>
    <submittedName>
        <fullName evidence="1">Histidine phosphatase superfamily</fullName>
    </submittedName>
</protein>
<evidence type="ECO:0000313" key="2">
    <source>
        <dbReference type="Proteomes" id="UP001214638"/>
    </source>
</evidence>
<reference evidence="1" key="1">
    <citation type="journal article" date="2023" name="Nat. Microbiol.">
        <title>Babesia duncani multi-omics identifies virulence factors and drug targets.</title>
        <authorList>
            <person name="Singh P."/>
            <person name="Lonardi S."/>
            <person name="Liang Q."/>
            <person name="Vydyam P."/>
            <person name="Khabirova E."/>
            <person name="Fang T."/>
            <person name="Gihaz S."/>
            <person name="Thekkiniath J."/>
            <person name="Munshi M."/>
            <person name="Abel S."/>
            <person name="Ciampossin L."/>
            <person name="Batugedara G."/>
            <person name="Gupta M."/>
            <person name="Lu X.M."/>
            <person name="Lenz T."/>
            <person name="Chakravarty S."/>
            <person name="Cornillot E."/>
            <person name="Hu Y."/>
            <person name="Ma W."/>
            <person name="Gonzalez L.M."/>
            <person name="Sanchez S."/>
            <person name="Estrada K."/>
            <person name="Sanchez-Flores A."/>
            <person name="Montero E."/>
            <person name="Harb O.S."/>
            <person name="Le Roch K.G."/>
            <person name="Mamoun C.B."/>
        </authorList>
    </citation>
    <scope>NUCLEOTIDE SEQUENCE</scope>
    <source>
        <strain evidence="1">WA1</strain>
    </source>
</reference>
<dbReference type="Proteomes" id="UP001214638">
    <property type="component" value="Unassembled WGS sequence"/>
</dbReference>
<sequence length="322" mass="36621">MDRTYLVVCTTCILGVLSISLFLLKSQSADVTSGGQLSIYQPNLSIWGFPEKCFLFVSAIKRLIFPHVDRGVSAAIESQMELFGKGGWTVEKTKTIYFVRHGQSVWNATFAIEKGIIRCFFATIRLLFMELCLLVSNDTLMFDAPLTTYGIGQAMDLAKAIKNRENADNKEDLDVFAGITSKPSCMLTSNLRRAQSTALTVMHERIKNNKEEIKIFDELEEVAPNPDCISLIATLGVSTVPLLEYFLFSDRVRYYANWLKRAGIAKVSRMAIYDRILLFSNRIFKDVEQDSIIVFGHSRWFRLFFRIMMPVSPPRLGYIIEL</sequence>
<dbReference type="AlphaFoldDB" id="A0AAD9PI90"/>
<dbReference type="PANTHER" id="PTHR48100">
    <property type="entry name" value="BROAD-SPECIFICITY PHOSPHATASE YOR283W-RELATED"/>
    <property type="match status" value="1"/>
</dbReference>
<proteinExistence type="predicted"/>
<dbReference type="GO" id="GO:0005829">
    <property type="term" value="C:cytosol"/>
    <property type="evidence" value="ECO:0007669"/>
    <property type="project" value="TreeGrafter"/>
</dbReference>
<dbReference type="InterPro" id="IPR029033">
    <property type="entry name" value="His_PPase_superfam"/>
</dbReference>
<keyword evidence="2" id="KW-1185">Reference proteome</keyword>
<dbReference type="EMBL" id="JALLKP010000004">
    <property type="protein sequence ID" value="KAK2195344.1"/>
    <property type="molecule type" value="Genomic_DNA"/>
</dbReference>